<evidence type="ECO:0000256" key="11">
    <source>
        <dbReference type="ARBA" id="ARBA00023303"/>
    </source>
</evidence>
<evidence type="ECO:0000256" key="14">
    <source>
        <dbReference type="SAM" id="Phobius"/>
    </source>
</evidence>
<comment type="subcellular location">
    <subcellularLocation>
        <location evidence="2">Cell membrane</location>
        <topology evidence="2">Multi-pass membrane protein</topology>
    </subcellularLocation>
    <subcellularLocation>
        <location evidence="1">Endosome membrane</location>
        <topology evidence="1">Multi-pass membrane protein</topology>
    </subcellularLocation>
</comment>
<protein>
    <recommendedName>
        <fullName evidence="20">Mucolipin-3</fullName>
    </recommendedName>
</protein>
<keyword evidence="5 14" id="KW-0812">Transmembrane</keyword>
<dbReference type="AlphaFoldDB" id="A0A814PZ96"/>
<dbReference type="Proteomes" id="UP000681722">
    <property type="component" value="Unassembled WGS sequence"/>
</dbReference>
<dbReference type="GO" id="GO:0005765">
    <property type="term" value="C:lysosomal membrane"/>
    <property type="evidence" value="ECO:0007669"/>
    <property type="project" value="TreeGrafter"/>
</dbReference>
<dbReference type="EMBL" id="CAJOBC010005808">
    <property type="protein sequence ID" value="CAF3876585.1"/>
    <property type="molecule type" value="Genomic_DNA"/>
</dbReference>
<dbReference type="PANTHER" id="PTHR12127:SF7">
    <property type="entry name" value="SD02261P"/>
    <property type="match status" value="1"/>
</dbReference>
<organism evidence="17 19">
    <name type="scientific">Didymodactylos carnosus</name>
    <dbReference type="NCBI Taxonomy" id="1234261"/>
    <lineage>
        <taxon>Eukaryota</taxon>
        <taxon>Metazoa</taxon>
        <taxon>Spiralia</taxon>
        <taxon>Gnathifera</taxon>
        <taxon>Rotifera</taxon>
        <taxon>Eurotatoria</taxon>
        <taxon>Bdelloidea</taxon>
        <taxon>Philodinida</taxon>
        <taxon>Philodinidae</taxon>
        <taxon>Didymodactylos</taxon>
    </lineage>
</organism>
<evidence type="ECO:0000256" key="8">
    <source>
        <dbReference type="ARBA" id="ARBA00023065"/>
    </source>
</evidence>
<keyword evidence="10" id="KW-1015">Disulfide bond</keyword>
<dbReference type="InterPro" id="IPR013122">
    <property type="entry name" value="PKD1_2_channel"/>
</dbReference>
<evidence type="ECO:0000313" key="18">
    <source>
        <dbReference type="EMBL" id="CAF3876585.1"/>
    </source>
</evidence>
<feature type="transmembrane region" description="Helical" evidence="14">
    <location>
        <begin position="467"/>
        <end position="489"/>
    </location>
</feature>
<name>A0A814PZ96_9BILA</name>
<dbReference type="InterPro" id="IPR039031">
    <property type="entry name" value="Mucolipin"/>
</dbReference>
<evidence type="ECO:0000256" key="3">
    <source>
        <dbReference type="ARBA" id="ARBA00022448"/>
    </source>
</evidence>
<feature type="transmembrane region" description="Helical" evidence="14">
    <location>
        <begin position="535"/>
        <end position="557"/>
    </location>
</feature>
<evidence type="ECO:0000256" key="4">
    <source>
        <dbReference type="ARBA" id="ARBA00022475"/>
    </source>
</evidence>
<feature type="region of interest" description="Disordered" evidence="13">
    <location>
        <begin position="14"/>
        <end position="53"/>
    </location>
</feature>
<proteinExistence type="predicted"/>
<evidence type="ECO:0000259" key="15">
    <source>
        <dbReference type="Pfam" id="PF08016"/>
    </source>
</evidence>
<evidence type="ECO:0000256" key="9">
    <source>
        <dbReference type="ARBA" id="ARBA00023136"/>
    </source>
</evidence>
<dbReference type="InterPro" id="IPR049134">
    <property type="entry name" value="MCLN_ECD"/>
</dbReference>
<dbReference type="Pfam" id="PF21381">
    <property type="entry name" value="MCLN_ECD"/>
    <property type="match status" value="1"/>
</dbReference>
<keyword evidence="4" id="KW-1003">Cell membrane</keyword>
<keyword evidence="9 14" id="KW-0472">Membrane</keyword>
<evidence type="ECO:0000256" key="7">
    <source>
        <dbReference type="ARBA" id="ARBA00022989"/>
    </source>
</evidence>
<dbReference type="Pfam" id="PF08016">
    <property type="entry name" value="PKD_channel"/>
    <property type="match status" value="1"/>
</dbReference>
<feature type="compositionally biased region" description="Polar residues" evidence="13">
    <location>
        <begin position="26"/>
        <end position="48"/>
    </location>
</feature>
<dbReference type="EMBL" id="CAJNOQ010005808">
    <property type="protein sequence ID" value="CAF1112343.1"/>
    <property type="molecule type" value="Genomic_DNA"/>
</dbReference>
<feature type="transmembrane region" description="Helical" evidence="14">
    <location>
        <begin position="396"/>
        <end position="419"/>
    </location>
</feature>
<dbReference type="GO" id="GO:0072345">
    <property type="term" value="F:NAADP-sensitive calcium-release channel activity"/>
    <property type="evidence" value="ECO:0007669"/>
    <property type="project" value="TreeGrafter"/>
</dbReference>
<evidence type="ECO:0000256" key="1">
    <source>
        <dbReference type="ARBA" id="ARBA00004337"/>
    </source>
</evidence>
<feature type="domain" description="Mucolipin extracytosolic" evidence="16">
    <location>
        <begin position="117"/>
        <end position="317"/>
    </location>
</feature>
<evidence type="ECO:0000256" key="12">
    <source>
        <dbReference type="ARBA" id="ARBA00036634"/>
    </source>
</evidence>
<comment type="caution">
    <text evidence="17">The sequence shown here is derived from an EMBL/GenBank/DDBJ whole genome shotgun (WGS) entry which is preliminary data.</text>
</comment>
<dbReference type="OrthoDB" id="263481at2759"/>
<keyword evidence="6" id="KW-0967">Endosome</keyword>
<dbReference type="CDD" id="cd21050">
    <property type="entry name" value="ELD_TRPML"/>
    <property type="match status" value="1"/>
</dbReference>
<keyword evidence="3" id="KW-0813">Transport</keyword>
<dbReference type="GO" id="GO:0010008">
    <property type="term" value="C:endosome membrane"/>
    <property type="evidence" value="ECO:0007669"/>
    <property type="project" value="UniProtKB-SubCell"/>
</dbReference>
<keyword evidence="19" id="KW-1185">Reference proteome</keyword>
<dbReference type="Proteomes" id="UP000663829">
    <property type="component" value="Unassembled WGS sequence"/>
</dbReference>
<evidence type="ECO:0008006" key="20">
    <source>
        <dbReference type="Google" id="ProtNLM"/>
    </source>
</evidence>
<evidence type="ECO:0000313" key="19">
    <source>
        <dbReference type="Proteomes" id="UP000663829"/>
    </source>
</evidence>
<reference evidence="17" key="1">
    <citation type="submission" date="2021-02" db="EMBL/GenBank/DDBJ databases">
        <authorList>
            <person name="Nowell W R."/>
        </authorList>
    </citation>
    <scope>NUCLEOTIDE SEQUENCE</scope>
</reference>
<comment type="catalytic activity">
    <reaction evidence="12">
        <text>Ca(2+)(in) = Ca(2+)(out)</text>
        <dbReference type="Rhea" id="RHEA:29671"/>
        <dbReference type="ChEBI" id="CHEBI:29108"/>
    </reaction>
</comment>
<keyword evidence="8" id="KW-0406">Ion transport</keyword>
<evidence type="ECO:0000256" key="13">
    <source>
        <dbReference type="SAM" id="MobiDB-lite"/>
    </source>
</evidence>
<evidence type="ECO:0000256" key="10">
    <source>
        <dbReference type="ARBA" id="ARBA00023157"/>
    </source>
</evidence>
<feature type="domain" description="Polycystin cation channel PKD1/PKD2" evidence="15">
    <location>
        <begin position="430"/>
        <end position="563"/>
    </location>
</feature>
<evidence type="ECO:0000259" key="16">
    <source>
        <dbReference type="Pfam" id="PF21381"/>
    </source>
</evidence>
<gene>
    <name evidence="17" type="ORF">GPM918_LOCUS19293</name>
    <name evidence="18" type="ORF">SRO942_LOCUS19290</name>
</gene>
<keyword evidence="11" id="KW-0407">Ion channel</keyword>
<evidence type="ECO:0000313" key="17">
    <source>
        <dbReference type="EMBL" id="CAF1112343.1"/>
    </source>
</evidence>
<evidence type="ECO:0000256" key="5">
    <source>
        <dbReference type="ARBA" id="ARBA00022692"/>
    </source>
</evidence>
<keyword evidence="7 14" id="KW-1133">Transmembrane helix</keyword>
<evidence type="ECO:0000256" key="6">
    <source>
        <dbReference type="ARBA" id="ARBA00022753"/>
    </source>
</evidence>
<accession>A0A814PZ96</accession>
<dbReference type="GO" id="GO:0005886">
    <property type="term" value="C:plasma membrane"/>
    <property type="evidence" value="ECO:0007669"/>
    <property type="project" value="UniProtKB-SubCell"/>
</dbReference>
<sequence length="651" mass="76334">MPLVDLPVTVHMNNNEESNEEEEEAQTTAPTIDSNHCRNSITTTQPNHSENDLHSTHNCQNEYEKHLKAKLRFFFMSPCWKWRLKRQFPWKACFQLIKIIVVTTQLILFGIEREMHVIYISESNITFHHLFLKEWSSTFETLPYPQTVGDYAVYTDDELINEMNYAINRYNNMTEISLGLFDFHTHNDLDASNPQRTVKICLNRFDTCTMFPSNHTYQLNPLIENKCYTFNLTDSLSNNISNFDIHDYLTKQNDSINYCRVNFVTIEFIINAIQLKNLQPFSLPDCYHFQVKLTFDNSARTGKIRVRLDSQAQFRACDGKLLDQHDWTLMRRDLLIASLYHGYRLCKETMQYYNKKYFNNQTTTNTASIVTTRRKKKENHHNQLPLSEYYQFYSPWYFLMIITDLMVFAGTIIKIYILLKLVDDYNAAGLLLGVSSLFSWFGVLRYLSFFKKYNLLFATIKRAFPLLLRYFLCILIIFCGFMFCGWIVLGPYHSKFRTITTTCENMFSLIAGDDMYTTFTNLETESIYIWLFSRLYLYTYVSLFIYVVSSLVIALIIDGYDTVKTFYKDGFPKTILERFSEEDLPTRELCNSTTAIDSTALCLPCCFSSFTQIQSSFNVNTDSDPSLCTITSQYKPFHDEKNDSDDNMLAL</sequence>
<evidence type="ECO:0000256" key="2">
    <source>
        <dbReference type="ARBA" id="ARBA00004651"/>
    </source>
</evidence>
<feature type="transmembrane region" description="Helical" evidence="14">
    <location>
        <begin position="425"/>
        <end position="447"/>
    </location>
</feature>
<dbReference type="PANTHER" id="PTHR12127">
    <property type="entry name" value="MUCOLIPIN"/>
    <property type="match status" value="1"/>
</dbReference>